<dbReference type="GO" id="GO:0016987">
    <property type="term" value="F:sigma factor activity"/>
    <property type="evidence" value="ECO:0007669"/>
    <property type="project" value="UniProtKB-KW"/>
</dbReference>
<dbReference type="InterPro" id="IPR014284">
    <property type="entry name" value="RNA_pol_sigma-70_dom"/>
</dbReference>
<evidence type="ECO:0000259" key="7">
    <source>
        <dbReference type="Pfam" id="PF08281"/>
    </source>
</evidence>
<evidence type="ECO:0000256" key="5">
    <source>
        <dbReference type="ARBA" id="ARBA00023163"/>
    </source>
</evidence>
<dbReference type="AlphaFoldDB" id="A0AAU4K079"/>
<gene>
    <name evidence="8" type="ORF">OG579_17415</name>
</gene>
<evidence type="ECO:0000256" key="1">
    <source>
        <dbReference type="ARBA" id="ARBA00010641"/>
    </source>
</evidence>
<dbReference type="InterPro" id="IPR007627">
    <property type="entry name" value="RNA_pol_sigma70_r2"/>
</dbReference>
<sequence>MSVGSGAGALLEIYDDAVPVVYGYLLRRCRDTAVAEDLTSETFLAAMDAARRGAMPSAGTAWLVGVARHKLADHWRRAARTATPVADVPETVHDGWDAELDRLVAEHVLARLTPLHRAVLTLRYVDDLTVADCAEHLGRTVSATEALLTRAKRDFRAHYPGAPTARGGVS</sequence>
<dbReference type="InterPro" id="IPR013324">
    <property type="entry name" value="RNA_pol_sigma_r3/r4-like"/>
</dbReference>
<keyword evidence="5" id="KW-0804">Transcription</keyword>
<dbReference type="Proteomes" id="UP001432128">
    <property type="component" value="Chromosome"/>
</dbReference>
<evidence type="ECO:0000256" key="2">
    <source>
        <dbReference type="ARBA" id="ARBA00023015"/>
    </source>
</evidence>
<dbReference type="NCBIfam" id="TIGR02937">
    <property type="entry name" value="sigma70-ECF"/>
    <property type="match status" value="1"/>
</dbReference>
<dbReference type="InterPro" id="IPR039425">
    <property type="entry name" value="RNA_pol_sigma-70-like"/>
</dbReference>
<dbReference type="Pfam" id="PF08281">
    <property type="entry name" value="Sigma70_r4_2"/>
    <property type="match status" value="1"/>
</dbReference>
<dbReference type="RefSeq" id="WP_328856964.1">
    <property type="nucleotide sequence ID" value="NZ_CP108021.1"/>
</dbReference>
<evidence type="ECO:0000256" key="3">
    <source>
        <dbReference type="ARBA" id="ARBA00023082"/>
    </source>
</evidence>
<keyword evidence="4" id="KW-0238">DNA-binding</keyword>
<accession>A0AAU4K079</accession>
<evidence type="ECO:0000313" key="9">
    <source>
        <dbReference type="Proteomes" id="UP001432128"/>
    </source>
</evidence>
<dbReference type="Gene3D" id="1.10.1740.10">
    <property type="match status" value="1"/>
</dbReference>
<keyword evidence="9" id="KW-1185">Reference proteome</keyword>
<evidence type="ECO:0000313" key="8">
    <source>
        <dbReference type="EMBL" id="WUM19465.1"/>
    </source>
</evidence>
<dbReference type="SUPFAM" id="SSF88946">
    <property type="entry name" value="Sigma2 domain of RNA polymerase sigma factors"/>
    <property type="match status" value="1"/>
</dbReference>
<dbReference type="Gene3D" id="1.10.10.10">
    <property type="entry name" value="Winged helix-like DNA-binding domain superfamily/Winged helix DNA-binding domain"/>
    <property type="match status" value="1"/>
</dbReference>
<dbReference type="PANTHER" id="PTHR43133">
    <property type="entry name" value="RNA POLYMERASE ECF-TYPE SIGMA FACTO"/>
    <property type="match status" value="1"/>
</dbReference>
<dbReference type="InterPro" id="IPR036388">
    <property type="entry name" value="WH-like_DNA-bd_sf"/>
</dbReference>
<dbReference type="GO" id="GO:0006352">
    <property type="term" value="P:DNA-templated transcription initiation"/>
    <property type="evidence" value="ECO:0007669"/>
    <property type="project" value="InterPro"/>
</dbReference>
<dbReference type="InterPro" id="IPR013249">
    <property type="entry name" value="RNA_pol_sigma70_r4_t2"/>
</dbReference>
<dbReference type="Pfam" id="PF04542">
    <property type="entry name" value="Sigma70_r2"/>
    <property type="match status" value="1"/>
</dbReference>
<comment type="similarity">
    <text evidence="1">Belongs to the sigma-70 factor family. ECF subfamily.</text>
</comment>
<protein>
    <submittedName>
        <fullName evidence="8">Sigma-70 family RNA polymerase sigma factor</fullName>
    </submittedName>
</protein>
<reference evidence="8 9" key="1">
    <citation type="submission" date="2022-10" db="EMBL/GenBank/DDBJ databases">
        <title>The complete genomes of actinobacterial strains from the NBC collection.</title>
        <authorList>
            <person name="Joergensen T.S."/>
            <person name="Alvarez Arevalo M."/>
            <person name="Sterndorff E.B."/>
            <person name="Faurdal D."/>
            <person name="Vuksanovic O."/>
            <person name="Mourched A.-S."/>
            <person name="Charusanti P."/>
            <person name="Shaw S."/>
            <person name="Blin K."/>
            <person name="Weber T."/>
        </authorList>
    </citation>
    <scope>NUCLEOTIDE SEQUENCE [LARGE SCALE GENOMIC DNA]</scope>
    <source>
        <strain evidence="8 9">NBC_00319</strain>
    </source>
</reference>
<evidence type="ECO:0000256" key="4">
    <source>
        <dbReference type="ARBA" id="ARBA00023125"/>
    </source>
</evidence>
<dbReference type="PANTHER" id="PTHR43133:SF57">
    <property type="entry name" value="RNA POLYMERASE SIGMA-70 FACTOR"/>
    <property type="match status" value="1"/>
</dbReference>
<evidence type="ECO:0000259" key="6">
    <source>
        <dbReference type="Pfam" id="PF04542"/>
    </source>
</evidence>
<dbReference type="SUPFAM" id="SSF88659">
    <property type="entry name" value="Sigma3 and sigma4 domains of RNA polymerase sigma factors"/>
    <property type="match status" value="1"/>
</dbReference>
<keyword evidence="2" id="KW-0805">Transcription regulation</keyword>
<feature type="domain" description="RNA polymerase sigma-70 region 2" evidence="6">
    <location>
        <begin position="14"/>
        <end position="81"/>
    </location>
</feature>
<dbReference type="KEGG" id="whr:OG579_17415"/>
<feature type="domain" description="RNA polymerase sigma factor 70 region 4 type 2" evidence="7">
    <location>
        <begin position="106"/>
        <end position="153"/>
    </location>
</feature>
<dbReference type="InterPro" id="IPR013325">
    <property type="entry name" value="RNA_pol_sigma_r2"/>
</dbReference>
<proteinExistence type="inferred from homology"/>
<dbReference type="GO" id="GO:0003677">
    <property type="term" value="F:DNA binding"/>
    <property type="evidence" value="ECO:0007669"/>
    <property type="project" value="UniProtKB-KW"/>
</dbReference>
<name>A0AAU4K079_9NOCA</name>
<organism evidence="8 9">
    <name type="scientific">Williamsia herbipolensis</name>
    <dbReference type="NCBI Taxonomy" id="1603258"/>
    <lineage>
        <taxon>Bacteria</taxon>
        <taxon>Bacillati</taxon>
        <taxon>Actinomycetota</taxon>
        <taxon>Actinomycetes</taxon>
        <taxon>Mycobacteriales</taxon>
        <taxon>Nocardiaceae</taxon>
        <taxon>Williamsia</taxon>
    </lineage>
</organism>
<dbReference type="EMBL" id="CP108021">
    <property type="protein sequence ID" value="WUM19465.1"/>
    <property type="molecule type" value="Genomic_DNA"/>
</dbReference>
<keyword evidence="3" id="KW-0731">Sigma factor</keyword>